<dbReference type="SUPFAM" id="SSF51430">
    <property type="entry name" value="NAD(P)-linked oxidoreductase"/>
    <property type="match status" value="1"/>
</dbReference>
<evidence type="ECO:0000259" key="2">
    <source>
        <dbReference type="Pfam" id="PF00248"/>
    </source>
</evidence>
<dbReference type="CDD" id="cd19071">
    <property type="entry name" value="AKR_AKR1-5-like"/>
    <property type="match status" value="1"/>
</dbReference>
<dbReference type="RefSeq" id="XP_014178425.1">
    <property type="nucleotide sequence ID" value="XM_014322950.1"/>
</dbReference>
<dbReference type="Gene3D" id="3.20.20.100">
    <property type="entry name" value="NADP-dependent oxidoreductase domain"/>
    <property type="match status" value="1"/>
</dbReference>
<dbReference type="FunFam" id="3.20.20.100:FF:000034">
    <property type="entry name" value="Chromosome 7, whole genome shotgun sequence"/>
    <property type="match status" value="1"/>
</dbReference>
<dbReference type="PRINTS" id="PR00069">
    <property type="entry name" value="ALDKETRDTASE"/>
</dbReference>
<evidence type="ECO:0000313" key="3">
    <source>
        <dbReference type="EMBL" id="EJT46747.1"/>
    </source>
</evidence>
<feature type="domain" description="NADP-dependent oxidoreductase" evidence="2">
    <location>
        <begin position="169"/>
        <end position="418"/>
    </location>
</feature>
<dbReference type="PROSITE" id="PS00062">
    <property type="entry name" value="ALDOKETO_REDUCTASE_2"/>
    <property type="match status" value="1"/>
</dbReference>
<accession>J6EVC1</accession>
<protein>
    <recommendedName>
        <fullName evidence="2">NADP-dependent oxidoreductase domain-containing protein</fullName>
    </recommendedName>
</protein>
<dbReference type="OrthoDB" id="416253at2759"/>
<dbReference type="Proteomes" id="UP000002748">
    <property type="component" value="Unassembled WGS sequence"/>
</dbReference>
<dbReference type="HOGENOM" id="CLU_600183_0_0_1"/>
<evidence type="ECO:0000313" key="4">
    <source>
        <dbReference type="Proteomes" id="UP000002748"/>
    </source>
</evidence>
<feature type="region of interest" description="Disordered" evidence="1">
    <location>
        <begin position="71"/>
        <end position="157"/>
    </location>
</feature>
<dbReference type="VEuPathDB" id="FungiDB:A1Q1_04712"/>
<dbReference type="PROSITE" id="PS00798">
    <property type="entry name" value="ALDOKETO_REDUCTASE_1"/>
    <property type="match status" value="1"/>
</dbReference>
<dbReference type="InterPro" id="IPR036812">
    <property type="entry name" value="NAD(P)_OxRdtase_dom_sf"/>
</dbReference>
<dbReference type="InterPro" id="IPR020471">
    <property type="entry name" value="AKR"/>
</dbReference>
<dbReference type="PANTHER" id="PTHR11732">
    <property type="entry name" value="ALDO/KETO REDUCTASE"/>
    <property type="match status" value="1"/>
</dbReference>
<dbReference type="InterPro" id="IPR023210">
    <property type="entry name" value="NADP_OxRdtase_dom"/>
</dbReference>
<sequence>MAKAPPQFFTLSDGRKIPSVGLGTVSRCRAGTCLGSSTELVRACRNHCERKGELPSSTLNVNRADAVPPKPLKTLPPSSPIQFTTATPPAHLPSTSHASASIATVAVQARRGRQGGRDRDQGESSRVADGGIELWPVTWHTTRPPPHETSTPFHRPSRLPTHLKSFANAQAGYRHIDCAWAYGNEAEVGQGIKASGIPREELWITSKLFELHHHPEHVPLAIKDTLKNLGVEYLDLYLLHWNVDAPEGVLPQFEHVKTAPNGKRLLDVPLSDNVLPTWRAMEKLVDEGLVKSIGISNFNIHRTKDLLKEARIKPVANQVELSIQCPQFELVDWLHKKDILPQGYSPLGGTDGEALRNNEQIKKIAEKHGVEGANVLISWLVYRGINPLPKSVTPKRIENNLKLVTLSDEEINSINELAKSTPPKRVCDQSDLYEPYYDIYQEKDPKYNDKVQAQSD</sequence>
<gene>
    <name evidence="3" type="ORF">A1Q1_04712</name>
</gene>
<feature type="compositionally biased region" description="Polar residues" evidence="1">
    <location>
        <begin position="81"/>
        <end position="102"/>
    </location>
</feature>
<comment type="caution">
    <text evidence="3">The sequence shown here is derived from an EMBL/GenBank/DDBJ whole genome shotgun (WGS) entry which is preliminary data.</text>
</comment>
<dbReference type="GO" id="GO:0016491">
    <property type="term" value="F:oxidoreductase activity"/>
    <property type="evidence" value="ECO:0007669"/>
    <property type="project" value="InterPro"/>
</dbReference>
<dbReference type="InterPro" id="IPR018170">
    <property type="entry name" value="Aldo/ket_reductase_CS"/>
</dbReference>
<evidence type="ECO:0000256" key="1">
    <source>
        <dbReference type="SAM" id="MobiDB-lite"/>
    </source>
</evidence>
<dbReference type="AlphaFoldDB" id="J6EVC1"/>
<proteinExistence type="predicted"/>
<reference evidence="3 4" key="1">
    <citation type="journal article" date="2012" name="Eukaryot. Cell">
        <title>Draft genome sequence of CBS 2479, the standard type strain of Trichosporon asahii.</title>
        <authorList>
            <person name="Yang R.Y."/>
            <person name="Li H.T."/>
            <person name="Zhu H."/>
            <person name="Zhou G.P."/>
            <person name="Wang M."/>
            <person name="Wang L."/>
        </authorList>
    </citation>
    <scope>NUCLEOTIDE SEQUENCE [LARGE SCALE GENOMIC DNA]</scope>
    <source>
        <strain evidence="4">ATCC 90039 / CBS 2479 / JCM 2466 / KCTC 7840 / NCYC 2677 / UAMH 7654</strain>
    </source>
</reference>
<dbReference type="EMBL" id="ALBS01000280">
    <property type="protein sequence ID" value="EJT46747.1"/>
    <property type="molecule type" value="Genomic_DNA"/>
</dbReference>
<dbReference type="Pfam" id="PF00248">
    <property type="entry name" value="Aldo_ket_red"/>
    <property type="match status" value="1"/>
</dbReference>
<dbReference type="KEGG" id="tasa:A1Q1_04712"/>
<dbReference type="GeneID" id="25988224"/>
<organism evidence="3 4">
    <name type="scientific">Trichosporon asahii var. asahii (strain ATCC 90039 / CBS 2479 / JCM 2466 / KCTC 7840 / NBRC 103889/ NCYC 2677 / UAMH 7654)</name>
    <name type="common">Yeast</name>
    <dbReference type="NCBI Taxonomy" id="1186058"/>
    <lineage>
        <taxon>Eukaryota</taxon>
        <taxon>Fungi</taxon>
        <taxon>Dikarya</taxon>
        <taxon>Basidiomycota</taxon>
        <taxon>Agaricomycotina</taxon>
        <taxon>Tremellomycetes</taxon>
        <taxon>Trichosporonales</taxon>
        <taxon>Trichosporonaceae</taxon>
        <taxon>Trichosporon</taxon>
    </lineage>
</organism>
<name>J6EVC1_TRIAS</name>